<evidence type="ECO:0000256" key="1">
    <source>
        <dbReference type="ARBA" id="ARBA00022801"/>
    </source>
</evidence>
<reference evidence="6 7" key="1">
    <citation type="submission" date="2024-03" db="EMBL/GenBank/DDBJ databases">
        <title>Complete genome sequence of the green alga Chloropicon roscoffensis RCC1871.</title>
        <authorList>
            <person name="Lemieux C."/>
            <person name="Pombert J.-F."/>
            <person name="Otis C."/>
            <person name="Turmel M."/>
        </authorList>
    </citation>
    <scope>NUCLEOTIDE SEQUENCE [LARGE SCALE GENOMIC DNA]</scope>
    <source>
        <strain evidence="6 7">RCC1871</strain>
    </source>
</reference>
<dbReference type="CDD" id="cd14498">
    <property type="entry name" value="DSP"/>
    <property type="match status" value="1"/>
</dbReference>
<keyword evidence="7" id="KW-1185">Reference proteome</keyword>
<dbReference type="Pfam" id="PF00782">
    <property type="entry name" value="DSPc"/>
    <property type="match status" value="1"/>
</dbReference>
<dbReference type="PRINTS" id="PR01908">
    <property type="entry name" value="ADSPHPHTASE"/>
</dbReference>
<gene>
    <name evidence="6" type="ORF">HKI87_08g53210</name>
</gene>
<keyword evidence="6" id="KW-0418">Kinase</keyword>
<keyword evidence="6" id="KW-0808">Transferase</keyword>
<dbReference type="PROSITE" id="PS50054">
    <property type="entry name" value="TYR_PHOSPHATASE_DUAL"/>
    <property type="match status" value="1"/>
</dbReference>
<dbReference type="SUPFAM" id="SSF55753">
    <property type="entry name" value="Actin depolymerizing proteins"/>
    <property type="match status" value="1"/>
</dbReference>
<dbReference type="SMART" id="SM00195">
    <property type="entry name" value="DSPc"/>
    <property type="match status" value="1"/>
</dbReference>
<feature type="domain" description="Tyrosine specific protein phosphatases" evidence="5">
    <location>
        <begin position="166"/>
        <end position="218"/>
    </location>
</feature>
<feature type="compositionally biased region" description="Low complexity" evidence="3">
    <location>
        <begin position="68"/>
        <end position="83"/>
    </location>
</feature>
<dbReference type="Gene3D" id="3.90.190.10">
    <property type="entry name" value="Protein tyrosine phosphatase superfamily"/>
    <property type="match status" value="1"/>
</dbReference>
<protein>
    <submittedName>
        <fullName evidence="6">MAP kinase phosphatase 1</fullName>
    </submittedName>
</protein>
<evidence type="ECO:0000313" key="7">
    <source>
        <dbReference type="Proteomes" id="UP001472866"/>
    </source>
</evidence>
<sequence>MKQHSAFFPHKSFQDKSDKDAGQLEGAIFTRSKSENLTLPGKGLTIDTSSLMAPQHQRSPASPAVRALDLSSSGSGDGHSSLSPERGDRFRQFDRQCSEVAPSLFMSGDTVAKSIDILRQSGITHVVNCVGFTCGEYHKGEGIEYLTLYLEDSPNQDISRVLYQVFDFIETAHERQGKVLVHCTQGISRSAALCVAYVMQSKGMPYEEAFRAVKAARPITNPNIGFTCQLLHWQKQCEKAANRTRERAMYNVAPFSRLAQRMLVLKHVQPRSVKVLDPRGVFVVEGDGKVLIWHGSLSQDHQRAGARGLVARLFKYEIGETLPTEEIRQGEETREFLGLLGVTKSFKSLKRLQEVEAYDVDYSALYQDPSGNLF</sequence>
<dbReference type="PROSITE" id="PS00383">
    <property type="entry name" value="TYR_PHOSPHATASE_1"/>
    <property type="match status" value="1"/>
</dbReference>
<feature type="region of interest" description="Disordered" evidence="3">
    <location>
        <begin position="1"/>
        <end position="25"/>
    </location>
</feature>
<dbReference type="InterPro" id="IPR016130">
    <property type="entry name" value="Tyr_Pase_AS"/>
</dbReference>
<dbReference type="SUPFAM" id="SSF52799">
    <property type="entry name" value="(Phosphotyrosine protein) phosphatases II"/>
    <property type="match status" value="1"/>
</dbReference>
<dbReference type="EMBL" id="CP151508">
    <property type="protein sequence ID" value="WZN63770.1"/>
    <property type="molecule type" value="Genomic_DNA"/>
</dbReference>
<feature type="compositionally biased region" description="Basic and acidic residues" evidence="3">
    <location>
        <begin position="12"/>
        <end position="22"/>
    </location>
</feature>
<dbReference type="InterPro" id="IPR029021">
    <property type="entry name" value="Prot-tyrosine_phosphatase-like"/>
</dbReference>
<feature type="region of interest" description="Disordered" evidence="3">
    <location>
        <begin position="52"/>
        <end position="88"/>
    </location>
</feature>
<name>A0AAX4PDS5_9CHLO</name>
<dbReference type="Gene3D" id="3.40.20.10">
    <property type="entry name" value="Severin"/>
    <property type="match status" value="1"/>
</dbReference>
<evidence type="ECO:0000256" key="2">
    <source>
        <dbReference type="ARBA" id="ARBA00022912"/>
    </source>
</evidence>
<dbReference type="PANTHER" id="PTHR46381">
    <property type="entry name" value="MKPA PROTEIN"/>
    <property type="match status" value="1"/>
</dbReference>
<accession>A0AAX4PDS5</accession>
<dbReference type="InterPro" id="IPR020422">
    <property type="entry name" value="TYR_PHOSPHATASE_DUAL_dom"/>
</dbReference>
<dbReference type="AlphaFoldDB" id="A0AAX4PDS5"/>
<evidence type="ECO:0000259" key="4">
    <source>
        <dbReference type="PROSITE" id="PS50054"/>
    </source>
</evidence>
<evidence type="ECO:0000259" key="5">
    <source>
        <dbReference type="PROSITE" id="PS50056"/>
    </source>
</evidence>
<proteinExistence type="predicted"/>
<dbReference type="InterPro" id="IPR029006">
    <property type="entry name" value="ADF-H/Gelsolin-like_dom_sf"/>
</dbReference>
<dbReference type="Proteomes" id="UP001472866">
    <property type="component" value="Chromosome 08"/>
</dbReference>
<dbReference type="GO" id="GO:0004721">
    <property type="term" value="F:phosphoprotein phosphatase activity"/>
    <property type="evidence" value="ECO:0007669"/>
    <property type="project" value="UniProtKB-KW"/>
</dbReference>
<dbReference type="InterPro" id="IPR000387">
    <property type="entry name" value="Tyr_Pase_dom"/>
</dbReference>
<evidence type="ECO:0000313" key="6">
    <source>
        <dbReference type="EMBL" id="WZN63770.1"/>
    </source>
</evidence>
<keyword evidence="2" id="KW-0904">Protein phosphatase</keyword>
<keyword evidence="1" id="KW-0378">Hydrolase</keyword>
<dbReference type="PANTHER" id="PTHR46381:SF2">
    <property type="entry name" value="MAP KINASE PHOSPHATASE"/>
    <property type="match status" value="1"/>
</dbReference>
<dbReference type="PROSITE" id="PS50056">
    <property type="entry name" value="TYR_PHOSPHATASE_2"/>
    <property type="match status" value="1"/>
</dbReference>
<dbReference type="InterPro" id="IPR000340">
    <property type="entry name" value="Dual-sp_phosphatase_cat-dom"/>
</dbReference>
<organism evidence="6 7">
    <name type="scientific">Chloropicon roscoffensis</name>
    <dbReference type="NCBI Taxonomy" id="1461544"/>
    <lineage>
        <taxon>Eukaryota</taxon>
        <taxon>Viridiplantae</taxon>
        <taxon>Chlorophyta</taxon>
        <taxon>Chloropicophyceae</taxon>
        <taxon>Chloropicales</taxon>
        <taxon>Chloropicaceae</taxon>
        <taxon>Chloropicon</taxon>
    </lineage>
</organism>
<dbReference type="GO" id="GO:0016301">
    <property type="term" value="F:kinase activity"/>
    <property type="evidence" value="ECO:0007669"/>
    <property type="project" value="UniProtKB-KW"/>
</dbReference>
<evidence type="ECO:0000256" key="3">
    <source>
        <dbReference type="SAM" id="MobiDB-lite"/>
    </source>
</evidence>
<feature type="domain" description="Tyrosine-protein phosphatase" evidence="4">
    <location>
        <begin position="96"/>
        <end position="239"/>
    </location>
</feature>